<dbReference type="PANTHER" id="PTHR28047">
    <property type="entry name" value="PROTEIN DCG1"/>
    <property type="match status" value="1"/>
</dbReference>
<dbReference type="InterPro" id="IPR052186">
    <property type="entry name" value="Hydantoin_racemase-like"/>
</dbReference>
<name>A0ABM8P9T4_9BURK</name>
<comment type="similarity">
    <text evidence="1">Belongs to the HyuE racemase family.</text>
</comment>
<evidence type="ECO:0000313" key="3">
    <source>
        <dbReference type="Proteomes" id="UP000656319"/>
    </source>
</evidence>
<dbReference type="RefSeq" id="WP_201700483.1">
    <property type="nucleotide sequence ID" value="NZ_CAJHCQ010000029.1"/>
</dbReference>
<evidence type="ECO:0000256" key="1">
    <source>
        <dbReference type="ARBA" id="ARBA00038414"/>
    </source>
</evidence>
<proteinExistence type="inferred from homology"/>
<dbReference type="Proteomes" id="UP000656319">
    <property type="component" value="Unassembled WGS sequence"/>
</dbReference>
<accession>A0ABM8P9T4</accession>
<evidence type="ECO:0000313" key="2">
    <source>
        <dbReference type="EMBL" id="CAD6560135.1"/>
    </source>
</evidence>
<dbReference type="EMBL" id="CAJHCQ010000029">
    <property type="protein sequence ID" value="CAD6560135.1"/>
    <property type="molecule type" value="Genomic_DNA"/>
</dbReference>
<dbReference type="InterPro" id="IPR053714">
    <property type="entry name" value="Iso_Racemase_Enz_sf"/>
</dbReference>
<keyword evidence="3" id="KW-1185">Reference proteome</keyword>
<dbReference type="InterPro" id="IPR015942">
    <property type="entry name" value="Asp/Glu/hydantoin_racemase"/>
</dbReference>
<dbReference type="Pfam" id="PF01177">
    <property type="entry name" value="Asp_Glu_race"/>
    <property type="match status" value="1"/>
</dbReference>
<sequence length="272" mass="29966">MSNSFKGEPVDVPVSVRWLNPVGVATWNRPIAQMLHAIKQPTTTVEVASLDLMPTPTHLEYRAYEALIEEKTVHVARDAGVQGIDAMVIGCFYDPSLEAAREISAQTIVVGPCQASLQIAANLANRFSVIVGREKWVEQMRERIRGYGMLDRLASMRSLAMGVNDFQTDPAHTRARIIEEARRAVELDRAEAVILGCTIEFGFFDAVQQAVGVPVIDPVVAAFKLAESLAQYKRQFGWQPSRVWSCEPPPESELRDFGLFAGPAPLGDVVTC</sequence>
<dbReference type="PANTHER" id="PTHR28047:SF5">
    <property type="entry name" value="PROTEIN DCG1"/>
    <property type="match status" value="1"/>
</dbReference>
<evidence type="ECO:0008006" key="4">
    <source>
        <dbReference type="Google" id="ProtNLM"/>
    </source>
</evidence>
<organism evidence="2 3">
    <name type="scientific">Paraburkholderia hiiakae</name>
    <dbReference type="NCBI Taxonomy" id="1081782"/>
    <lineage>
        <taxon>Bacteria</taxon>
        <taxon>Pseudomonadati</taxon>
        <taxon>Pseudomonadota</taxon>
        <taxon>Betaproteobacteria</taxon>
        <taxon>Burkholderiales</taxon>
        <taxon>Burkholderiaceae</taxon>
        <taxon>Paraburkholderia</taxon>
    </lineage>
</organism>
<reference evidence="2 3" key="1">
    <citation type="submission" date="2020-10" db="EMBL/GenBank/DDBJ databases">
        <authorList>
            <person name="Peeters C."/>
        </authorList>
    </citation>
    <scope>NUCLEOTIDE SEQUENCE [LARGE SCALE GENOMIC DNA]</scope>
    <source>
        <strain evidence="2 3">LMG 27952</strain>
    </source>
</reference>
<dbReference type="Gene3D" id="3.40.50.12500">
    <property type="match status" value="1"/>
</dbReference>
<protein>
    <recommendedName>
        <fullName evidence="4">Allantoin racemase</fullName>
    </recommendedName>
</protein>
<comment type="caution">
    <text evidence="2">The sequence shown here is derived from an EMBL/GenBank/DDBJ whole genome shotgun (WGS) entry which is preliminary data.</text>
</comment>
<gene>
    <name evidence="2" type="ORF">LMG27952_07051</name>
</gene>